<keyword evidence="2" id="KW-1185">Reference proteome</keyword>
<dbReference type="PANTHER" id="PTHR35131:SF1">
    <property type="entry name" value="EXPRESSED PROTEIN"/>
    <property type="match status" value="1"/>
</dbReference>
<evidence type="ECO:0000313" key="2">
    <source>
        <dbReference type="Proteomes" id="UP001386955"/>
    </source>
</evidence>
<organism evidence="1 2">
    <name type="scientific">Psophocarpus tetragonolobus</name>
    <name type="common">Winged bean</name>
    <name type="synonym">Dolichos tetragonolobus</name>
    <dbReference type="NCBI Taxonomy" id="3891"/>
    <lineage>
        <taxon>Eukaryota</taxon>
        <taxon>Viridiplantae</taxon>
        <taxon>Streptophyta</taxon>
        <taxon>Embryophyta</taxon>
        <taxon>Tracheophyta</taxon>
        <taxon>Spermatophyta</taxon>
        <taxon>Magnoliopsida</taxon>
        <taxon>eudicotyledons</taxon>
        <taxon>Gunneridae</taxon>
        <taxon>Pentapetalae</taxon>
        <taxon>rosids</taxon>
        <taxon>fabids</taxon>
        <taxon>Fabales</taxon>
        <taxon>Fabaceae</taxon>
        <taxon>Papilionoideae</taxon>
        <taxon>50 kb inversion clade</taxon>
        <taxon>NPAAA clade</taxon>
        <taxon>indigoferoid/millettioid clade</taxon>
        <taxon>Phaseoleae</taxon>
        <taxon>Psophocarpus</taxon>
    </lineage>
</organism>
<reference evidence="1 2" key="1">
    <citation type="submission" date="2024-01" db="EMBL/GenBank/DDBJ databases">
        <title>The genomes of 5 underutilized Papilionoideae crops provide insights into root nodulation and disease resistanc.</title>
        <authorList>
            <person name="Jiang F."/>
        </authorList>
    </citation>
    <scope>NUCLEOTIDE SEQUENCE [LARGE SCALE GENOMIC DNA]</scope>
    <source>
        <strain evidence="1">DUOXIRENSHENG_FW03</strain>
        <tissue evidence="1">Leaves</tissue>
    </source>
</reference>
<protein>
    <submittedName>
        <fullName evidence="1">Uncharacterized protein</fullName>
    </submittedName>
</protein>
<evidence type="ECO:0000313" key="1">
    <source>
        <dbReference type="EMBL" id="KAK7412657.1"/>
    </source>
</evidence>
<accession>A0AAN9T5J3</accession>
<gene>
    <name evidence="1" type="ORF">VNO78_04188</name>
</gene>
<name>A0AAN9T5J3_PSOTE</name>
<dbReference type="AlphaFoldDB" id="A0AAN9T5J3"/>
<dbReference type="Proteomes" id="UP001386955">
    <property type="component" value="Unassembled WGS sequence"/>
</dbReference>
<proteinExistence type="predicted"/>
<dbReference type="EMBL" id="JAYMYS010000001">
    <property type="protein sequence ID" value="KAK7412657.1"/>
    <property type="molecule type" value="Genomic_DNA"/>
</dbReference>
<dbReference type="PANTHER" id="PTHR35131">
    <property type="entry name" value="EXPRESSED PROTEIN"/>
    <property type="match status" value="1"/>
</dbReference>
<comment type="caution">
    <text evidence="1">The sequence shown here is derived from an EMBL/GenBank/DDBJ whole genome shotgun (WGS) entry which is preliminary data.</text>
</comment>
<sequence>MAAPVAIGTRGTIGSLVRKEIEYFTKFELERRGSSQKPKQHFVAMDMVYGRSYPISRPGFWSLLTSWKRRKRRGTSGFLPKVCSVAKVAEGNQFNRIPGHNYMILRNDISKCLS</sequence>